<evidence type="ECO:0000259" key="14">
    <source>
        <dbReference type="Pfam" id="PF01435"/>
    </source>
</evidence>
<comment type="cofactor">
    <cofactor evidence="1">
        <name>Zn(2+)</name>
        <dbReference type="ChEBI" id="CHEBI:29105"/>
    </cofactor>
</comment>
<organism evidence="15 16">
    <name type="scientific">Streptomyces laurentii</name>
    <dbReference type="NCBI Taxonomy" id="39478"/>
    <lineage>
        <taxon>Bacteria</taxon>
        <taxon>Bacillati</taxon>
        <taxon>Actinomycetota</taxon>
        <taxon>Actinomycetes</taxon>
        <taxon>Kitasatosporales</taxon>
        <taxon>Streptomycetaceae</taxon>
        <taxon>Streptomyces</taxon>
    </lineage>
</organism>
<keyword evidence="9 13" id="KW-1133">Transmembrane helix</keyword>
<evidence type="ECO:0000313" key="15">
    <source>
        <dbReference type="EMBL" id="BAU81479.1"/>
    </source>
</evidence>
<evidence type="ECO:0000256" key="1">
    <source>
        <dbReference type="ARBA" id="ARBA00001947"/>
    </source>
</evidence>
<dbReference type="PANTHER" id="PTHR43221:SF1">
    <property type="entry name" value="PROTEASE HTPX"/>
    <property type="match status" value="1"/>
</dbReference>
<proteinExistence type="predicted"/>
<feature type="domain" description="Peptidase M48" evidence="14">
    <location>
        <begin position="204"/>
        <end position="431"/>
    </location>
</feature>
<name>A0A160NSW6_STRLU</name>
<dbReference type="InterPro" id="IPR050083">
    <property type="entry name" value="HtpX_protease"/>
</dbReference>
<dbReference type="GO" id="GO:0005886">
    <property type="term" value="C:plasma membrane"/>
    <property type="evidence" value="ECO:0007669"/>
    <property type="project" value="UniProtKB-SubCell"/>
</dbReference>
<keyword evidence="5 13" id="KW-0812">Transmembrane</keyword>
<keyword evidence="6" id="KW-0479">Metal-binding</keyword>
<evidence type="ECO:0000256" key="10">
    <source>
        <dbReference type="ARBA" id="ARBA00023049"/>
    </source>
</evidence>
<feature type="region of interest" description="Disordered" evidence="12">
    <location>
        <begin position="1"/>
        <end position="55"/>
    </location>
</feature>
<dbReference type="PANTHER" id="PTHR43221">
    <property type="entry name" value="PROTEASE HTPX"/>
    <property type="match status" value="1"/>
</dbReference>
<keyword evidence="7" id="KW-0378">Hydrolase</keyword>
<feature type="transmembrane region" description="Helical" evidence="13">
    <location>
        <begin position="128"/>
        <end position="153"/>
    </location>
</feature>
<dbReference type="InterPro" id="IPR001915">
    <property type="entry name" value="Peptidase_M48"/>
</dbReference>
<sequence length="483" mass="51256">MTEPQAPDDSRRPVRAPASESAAESASGSACEPGPATPSPVLGAGAETGASPARDCPACGSRMPVDPRFVVWCAACGWDADPGDEAKRPDQGLFERLRRGMARRYGEQLYAELTLTGTGARRSPAARVLAVLLALLVHGITLAVLVSGLWLLIAGWGEGIQPFLGVLLLGLAVVLRPRLGGPARLRESEAVLERADAPHLFALLDDVAEAVGTRGVDIVVVEADANAAVQTYGLRRQRVLWLGMSLWAVLSPQERVALLGHEFGHYAHGDTRHSLVVGSALRTLGEWRYLLTGFPTTNLVEQAAGLLTVPPRWAVQGLTLLLDQATLRDAQRSEYRADASAARVGGRAAAVGLLDRLFVADATGAALERERIAARTRAPGAERRQDPADGLWNRLAEWIASVPAHEYARLRRVAELRGHRVDDTHPPTHLRRDLLAADAGTALCAAGFGGPALVVDAARAAAVDIDLALPARTVAKQVLEADG</sequence>
<accession>A0A160NSW6</accession>
<dbReference type="GO" id="GO:0004222">
    <property type="term" value="F:metalloendopeptidase activity"/>
    <property type="evidence" value="ECO:0007669"/>
    <property type="project" value="InterPro"/>
</dbReference>
<keyword evidence="8" id="KW-0862">Zinc</keyword>
<protein>
    <recommendedName>
        <fullName evidence="14">Peptidase M48 domain-containing protein</fullName>
    </recommendedName>
</protein>
<keyword evidence="11 13" id="KW-0472">Membrane</keyword>
<dbReference type="EMBL" id="AP017424">
    <property type="protein sequence ID" value="BAU81479.1"/>
    <property type="molecule type" value="Genomic_DNA"/>
</dbReference>
<evidence type="ECO:0000256" key="9">
    <source>
        <dbReference type="ARBA" id="ARBA00022989"/>
    </source>
</evidence>
<evidence type="ECO:0000256" key="6">
    <source>
        <dbReference type="ARBA" id="ARBA00022723"/>
    </source>
</evidence>
<evidence type="ECO:0000256" key="4">
    <source>
        <dbReference type="ARBA" id="ARBA00022670"/>
    </source>
</evidence>
<feature type="compositionally biased region" description="Low complexity" evidence="12">
    <location>
        <begin position="15"/>
        <end position="33"/>
    </location>
</feature>
<evidence type="ECO:0000256" key="3">
    <source>
        <dbReference type="ARBA" id="ARBA00022475"/>
    </source>
</evidence>
<dbReference type="AlphaFoldDB" id="A0A160NSW6"/>
<dbReference type="KEGG" id="slau:SLA_0524"/>
<dbReference type="Gene3D" id="3.30.2010.10">
    <property type="entry name" value="Metalloproteases ('zincins'), catalytic domain"/>
    <property type="match status" value="1"/>
</dbReference>
<keyword evidence="16" id="KW-1185">Reference proteome</keyword>
<evidence type="ECO:0000256" key="5">
    <source>
        <dbReference type="ARBA" id="ARBA00022692"/>
    </source>
</evidence>
<reference evidence="15 16" key="1">
    <citation type="journal article" date="2016" name="Genome Announc.">
        <title>Complete Genome Sequence of Thiostrepton-Producing Streptomyces laurentii ATCC 31255.</title>
        <authorList>
            <person name="Doi K."/>
            <person name="Fujino Y."/>
            <person name="Nagayoshi Y."/>
            <person name="Ohshima T."/>
            <person name="Ogata S."/>
        </authorList>
    </citation>
    <scope>NUCLEOTIDE SEQUENCE [LARGE SCALE GENOMIC DNA]</scope>
    <source>
        <strain evidence="15 16">ATCC 31255</strain>
    </source>
</reference>
<evidence type="ECO:0000256" key="8">
    <source>
        <dbReference type="ARBA" id="ARBA00022833"/>
    </source>
</evidence>
<evidence type="ECO:0000256" key="7">
    <source>
        <dbReference type="ARBA" id="ARBA00022801"/>
    </source>
</evidence>
<gene>
    <name evidence="15" type="ORF">SLA_0524</name>
</gene>
<evidence type="ECO:0000256" key="13">
    <source>
        <dbReference type="SAM" id="Phobius"/>
    </source>
</evidence>
<dbReference type="CDD" id="cd07328">
    <property type="entry name" value="M48_Ste24p_like"/>
    <property type="match status" value="1"/>
</dbReference>
<dbReference type="GO" id="GO:0006508">
    <property type="term" value="P:proteolysis"/>
    <property type="evidence" value="ECO:0007669"/>
    <property type="project" value="UniProtKB-KW"/>
</dbReference>
<dbReference type="Proteomes" id="UP000217676">
    <property type="component" value="Chromosome"/>
</dbReference>
<evidence type="ECO:0000256" key="12">
    <source>
        <dbReference type="SAM" id="MobiDB-lite"/>
    </source>
</evidence>
<comment type="subcellular location">
    <subcellularLocation>
        <location evidence="2">Cell membrane</location>
        <topology evidence="2">Multi-pass membrane protein</topology>
    </subcellularLocation>
</comment>
<keyword evidence="10" id="KW-0482">Metalloprotease</keyword>
<keyword evidence="3" id="KW-1003">Cell membrane</keyword>
<keyword evidence="4" id="KW-0645">Protease</keyword>
<evidence type="ECO:0000313" key="16">
    <source>
        <dbReference type="Proteomes" id="UP000217676"/>
    </source>
</evidence>
<evidence type="ECO:0000256" key="11">
    <source>
        <dbReference type="ARBA" id="ARBA00023136"/>
    </source>
</evidence>
<dbReference type="Pfam" id="PF01435">
    <property type="entry name" value="Peptidase_M48"/>
    <property type="match status" value="1"/>
</dbReference>
<dbReference type="GO" id="GO:0046872">
    <property type="term" value="F:metal ion binding"/>
    <property type="evidence" value="ECO:0007669"/>
    <property type="project" value="UniProtKB-KW"/>
</dbReference>
<evidence type="ECO:0000256" key="2">
    <source>
        <dbReference type="ARBA" id="ARBA00004651"/>
    </source>
</evidence>